<dbReference type="InterPro" id="IPR017871">
    <property type="entry name" value="ABC_transporter-like_CS"/>
</dbReference>
<dbReference type="NCBIfam" id="NF040873">
    <property type="entry name" value="AztA"/>
    <property type="match status" value="1"/>
</dbReference>
<dbReference type="EMBL" id="SLXQ01000003">
    <property type="protein sequence ID" value="TCP54244.1"/>
    <property type="molecule type" value="Genomic_DNA"/>
</dbReference>
<organism evidence="6 7">
    <name type="scientific">Tamaricihabitans halophyticus</name>
    <dbReference type="NCBI Taxonomy" id="1262583"/>
    <lineage>
        <taxon>Bacteria</taxon>
        <taxon>Bacillati</taxon>
        <taxon>Actinomycetota</taxon>
        <taxon>Actinomycetes</taxon>
        <taxon>Pseudonocardiales</taxon>
        <taxon>Pseudonocardiaceae</taxon>
        <taxon>Tamaricihabitans</taxon>
    </lineage>
</organism>
<keyword evidence="4" id="KW-1278">Translocase</keyword>
<accession>A0A4R2QXY3</accession>
<dbReference type="GO" id="GO:0016887">
    <property type="term" value="F:ATP hydrolysis activity"/>
    <property type="evidence" value="ECO:0007669"/>
    <property type="project" value="InterPro"/>
</dbReference>
<keyword evidence="1" id="KW-0813">Transport</keyword>
<proteinExistence type="predicted"/>
<evidence type="ECO:0000256" key="4">
    <source>
        <dbReference type="ARBA" id="ARBA00022967"/>
    </source>
</evidence>
<evidence type="ECO:0000313" key="7">
    <source>
        <dbReference type="Proteomes" id="UP000294911"/>
    </source>
</evidence>
<dbReference type="GO" id="GO:0005524">
    <property type="term" value="F:ATP binding"/>
    <property type="evidence" value="ECO:0007669"/>
    <property type="project" value="UniProtKB-KW"/>
</dbReference>
<dbReference type="PROSITE" id="PS00211">
    <property type="entry name" value="ABC_TRANSPORTER_1"/>
    <property type="match status" value="1"/>
</dbReference>
<dbReference type="SUPFAM" id="SSF52540">
    <property type="entry name" value="P-loop containing nucleoside triphosphate hydrolases"/>
    <property type="match status" value="1"/>
</dbReference>
<dbReference type="InterPro" id="IPR003593">
    <property type="entry name" value="AAA+_ATPase"/>
</dbReference>
<dbReference type="InterPro" id="IPR003439">
    <property type="entry name" value="ABC_transporter-like_ATP-bd"/>
</dbReference>
<evidence type="ECO:0000259" key="5">
    <source>
        <dbReference type="PROSITE" id="PS50893"/>
    </source>
</evidence>
<evidence type="ECO:0000256" key="1">
    <source>
        <dbReference type="ARBA" id="ARBA00022448"/>
    </source>
</evidence>
<name>A0A4R2QXY3_9PSEU</name>
<keyword evidence="3 6" id="KW-0067">ATP-binding</keyword>
<dbReference type="OrthoDB" id="5296765at2"/>
<evidence type="ECO:0000256" key="2">
    <source>
        <dbReference type="ARBA" id="ARBA00022741"/>
    </source>
</evidence>
<feature type="domain" description="ABC transporter" evidence="5">
    <location>
        <begin position="7"/>
        <end position="232"/>
    </location>
</feature>
<dbReference type="InterPro" id="IPR027417">
    <property type="entry name" value="P-loop_NTPase"/>
</dbReference>
<gene>
    <name evidence="6" type="ORF">EV191_103288</name>
</gene>
<dbReference type="AlphaFoldDB" id="A0A4R2QXY3"/>
<dbReference type="SMART" id="SM00382">
    <property type="entry name" value="AAA"/>
    <property type="match status" value="1"/>
</dbReference>
<dbReference type="Pfam" id="PF00005">
    <property type="entry name" value="ABC_tran"/>
    <property type="match status" value="1"/>
</dbReference>
<dbReference type="Proteomes" id="UP000294911">
    <property type="component" value="Unassembled WGS sequence"/>
</dbReference>
<evidence type="ECO:0000256" key="3">
    <source>
        <dbReference type="ARBA" id="ARBA00022840"/>
    </source>
</evidence>
<dbReference type="PANTHER" id="PTHR42794">
    <property type="entry name" value="HEMIN IMPORT ATP-BINDING PROTEIN HMUV"/>
    <property type="match status" value="1"/>
</dbReference>
<sequence>MAQPDPVTVTGLSAGYPGRTVLHEVTARFPAASVTAIVGPNGSGKSTLLSTVAGVLSPTEGTVRLPSGTRPALVVQRSEVSDRLPITVRETVTMGRWAARGLIRRLSNKDRQVVADCLRQLGITELARRRLSTLSGGQRQRALVAQGLAQNSAVLLLDEPTAGLDLAAKEAITAALNTAAAAGATVVQVTHELTDAANADHCVLLSEGRVLDTGAPSAVLTEDALRTAWGLCTQPSSGRLHGK</sequence>
<dbReference type="Gene3D" id="3.40.50.300">
    <property type="entry name" value="P-loop containing nucleotide triphosphate hydrolases"/>
    <property type="match status" value="1"/>
</dbReference>
<dbReference type="InterPro" id="IPR047748">
    <property type="entry name" value="AztA-like"/>
</dbReference>
<reference evidence="6 7" key="1">
    <citation type="submission" date="2019-03" db="EMBL/GenBank/DDBJ databases">
        <title>Genomic Encyclopedia of Type Strains, Phase IV (KMG-IV): sequencing the most valuable type-strain genomes for metagenomic binning, comparative biology and taxonomic classification.</title>
        <authorList>
            <person name="Goeker M."/>
        </authorList>
    </citation>
    <scope>NUCLEOTIDE SEQUENCE [LARGE SCALE GENOMIC DNA]</scope>
    <source>
        <strain evidence="6 7">DSM 45765</strain>
    </source>
</reference>
<protein>
    <submittedName>
        <fullName evidence="6">Zinc/manganese transport system ATP-binding protein</fullName>
    </submittedName>
</protein>
<dbReference type="PANTHER" id="PTHR42794:SF1">
    <property type="entry name" value="HEMIN IMPORT ATP-BINDING PROTEIN HMUV"/>
    <property type="match status" value="1"/>
</dbReference>
<dbReference type="PROSITE" id="PS50893">
    <property type="entry name" value="ABC_TRANSPORTER_2"/>
    <property type="match status" value="1"/>
</dbReference>
<keyword evidence="7" id="KW-1185">Reference proteome</keyword>
<comment type="caution">
    <text evidence="6">The sequence shown here is derived from an EMBL/GenBank/DDBJ whole genome shotgun (WGS) entry which is preliminary data.</text>
</comment>
<keyword evidence="2" id="KW-0547">Nucleotide-binding</keyword>
<evidence type="ECO:0000313" key="6">
    <source>
        <dbReference type="EMBL" id="TCP54244.1"/>
    </source>
</evidence>
<dbReference type="RefSeq" id="WP_132876997.1">
    <property type="nucleotide sequence ID" value="NZ_SLXQ01000003.1"/>
</dbReference>